<evidence type="ECO:0000313" key="3">
    <source>
        <dbReference type="EMBL" id="MBO8459655.1"/>
    </source>
</evidence>
<dbReference type="AlphaFoldDB" id="A0A9D9HTH7"/>
<evidence type="ECO:0000259" key="2">
    <source>
        <dbReference type="Pfam" id="PF16411"/>
    </source>
</evidence>
<dbReference type="Pfam" id="PF16411">
    <property type="entry name" value="SusF_SusE"/>
    <property type="match status" value="2"/>
</dbReference>
<dbReference type="InterPro" id="IPR025970">
    <property type="entry name" value="SusE"/>
</dbReference>
<evidence type="ECO:0000259" key="1">
    <source>
        <dbReference type="Pfam" id="PF14292"/>
    </source>
</evidence>
<protein>
    <submittedName>
        <fullName evidence="3">SusF/SusE family outer membrane protein</fullName>
    </submittedName>
</protein>
<dbReference type="Pfam" id="PF14292">
    <property type="entry name" value="SusE"/>
    <property type="match status" value="1"/>
</dbReference>
<dbReference type="Proteomes" id="UP000823641">
    <property type="component" value="Unassembled WGS sequence"/>
</dbReference>
<proteinExistence type="predicted"/>
<dbReference type="EMBL" id="JADIMG010000049">
    <property type="protein sequence ID" value="MBO8459655.1"/>
    <property type="molecule type" value="Genomic_DNA"/>
</dbReference>
<evidence type="ECO:0000313" key="4">
    <source>
        <dbReference type="Proteomes" id="UP000823641"/>
    </source>
</evidence>
<dbReference type="GO" id="GO:0019867">
    <property type="term" value="C:outer membrane"/>
    <property type="evidence" value="ECO:0007669"/>
    <property type="project" value="InterPro"/>
</dbReference>
<feature type="domain" description="SusE outer membrane protein" evidence="1">
    <location>
        <begin position="25"/>
        <end position="130"/>
    </location>
</feature>
<feature type="domain" description="Outer membrane protein SusF/SusE-like C-terminal" evidence="2">
    <location>
        <begin position="374"/>
        <end position="473"/>
    </location>
</feature>
<reference evidence="3" key="1">
    <citation type="submission" date="2020-10" db="EMBL/GenBank/DDBJ databases">
        <authorList>
            <person name="Gilroy R."/>
        </authorList>
    </citation>
    <scope>NUCLEOTIDE SEQUENCE</scope>
    <source>
        <strain evidence="3">G3-3990</strain>
    </source>
</reference>
<sequence length="479" mass="53742">MRHIKCILLSATLGLLGLSSCQEEIITNKGETPLRLIASSDSVRCDQRADDQEALQLTWTSGTNQGTSAAIYYYFEMDLKGNNFEGGIKYNIGKTESRVLSFTNKSLTDTLLYYFKNIPLEEYSEFEARVTATVAAENVPVQVSPIITLRIAPYKYRVLNVYLIGDATPNGWDNQLATPMIPDYENPELFTWEGMLNQGELKFNTQLGSWLPCYVRDETDFTKMHYREQESDYPDNKWQIETIGTYHIRINIDSLTISITNLDGEVPFNKLYLVGSAAGEALAMQQDSHDPFIFTYDGTLNAGTFLVSSTQNSEGCAGYQPNQQAGMGSSTIIALENIGDATFTWNLSAANKYSLHLDLRNMRMDISGYSPYEHIYMIGDATPGGWSWDNVTEMSKNPNDPNEFVYEGPLSEGEIKFPLEIDHSWGGDFILAPTANCTPSENGDYVIGNQPDNKWKISEAGNYRIVINVFNETISFIKQ</sequence>
<dbReference type="GO" id="GO:2001070">
    <property type="term" value="F:starch binding"/>
    <property type="evidence" value="ECO:0007669"/>
    <property type="project" value="InterPro"/>
</dbReference>
<comment type="caution">
    <text evidence="3">The sequence shown here is derived from an EMBL/GenBank/DDBJ whole genome shotgun (WGS) entry which is preliminary data.</text>
</comment>
<name>A0A9D9HTH7_9BACT</name>
<gene>
    <name evidence="3" type="ORF">IAA73_04895</name>
</gene>
<dbReference type="Gene3D" id="2.60.40.3620">
    <property type="match status" value="2"/>
</dbReference>
<dbReference type="InterPro" id="IPR032187">
    <property type="entry name" value="SusF/SusE-like_C"/>
</dbReference>
<dbReference type="PROSITE" id="PS51257">
    <property type="entry name" value="PROKAR_LIPOPROTEIN"/>
    <property type="match status" value="1"/>
</dbReference>
<feature type="domain" description="Outer membrane protein SusF/SusE-like C-terminal" evidence="2">
    <location>
        <begin position="160"/>
        <end position="256"/>
    </location>
</feature>
<reference evidence="3" key="2">
    <citation type="journal article" date="2021" name="PeerJ">
        <title>Extensive microbial diversity within the chicken gut microbiome revealed by metagenomics and culture.</title>
        <authorList>
            <person name="Gilroy R."/>
            <person name="Ravi A."/>
            <person name="Getino M."/>
            <person name="Pursley I."/>
            <person name="Horton D.L."/>
            <person name="Alikhan N.F."/>
            <person name="Baker D."/>
            <person name="Gharbi K."/>
            <person name="Hall N."/>
            <person name="Watson M."/>
            <person name="Adriaenssens E.M."/>
            <person name="Foster-Nyarko E."/>
            <person name="Jarju S."/>
            <person name="Secka A."/>
            <person name="Antonio M."/>
            <person name="Oren A."/>
            <person name="Chaudhuri R.R."/>
            <person name="La Ragione R."/>
            <person name="Hildebrand F."/>
            <person name="Pallen M.J."/>
        </authorList>
    </citation>
    <scope>NUCLEOTIDE SEQUENCE</scope>
    <source>
        <strain evidence="3">G3-3990</strain>
    </source>
</reference>
<accession>A0A9D9HTH7</accession>
<organism evidence="3 4">
    <name type="scientific">Candidatus Gallipaludibacter merdavium</name>
    <dbReference type="NCBI Taxonomy" id="2840839"/>
    <lineage>
        <taxon>Bacteria</taxon>
        <taxon>Pseudomonadati</taxon>
        <taxon>Bacteroidota</taxon>
        <taxon>Bacteroidia</taxon>
        <taxon>Bacteroidales</taxon>
        <taxon>Candidatus Gallipaludibacter</taxon>
    </lineage>
</organism>